<dbReference type="EMBL" id="RHHT01000025">
    <property type="protein sequence ID" value="RNB78376.1"/>
    <property type="molecule type" value="Genomic_DNA"/>
</dbReference>
<feature type="domain" description="Cucumopine synthase C-terminal helical bundle" evidence="1">
    <location>
        <begin position="6"/>
        <end position="144"/>
    </location>
</feature>
<reference evidence="2 3" key="1">
    <citation type="submission" date="2018-10" db="EMBL/GenBank/DDBJ databases">
        <title>Phylogenomics of Brevibacillus.</title>
        <authorList>
            <person name="Dunlap C."/>
        </authorList>
    </citation>
    <scope>NUCLEOTIDE SEQUENCE [LARGE SCALE GENOMIC DNA]</scope>
    <source>
        <strain evidence="2 3">JCM 15085</strain>
    </source>
</reference>
<dbReference type="AlphaFoldDB" id="A0A3M8CRG6"/>
<protein>
    <recommendedName>
        <fullName evidence="1">Cucumopine synthase C-terminal helical bundle domain-containing protein</fullName>
    </recommendedName>
</protein>
<dbReference type="RefSeq" id="WP_122913428.1">
    <property type="nucleotide sequence ID" value="NZ_RHHT01000025.1"/>
</dbReference>
<evidence type="ECO:0000313" key="2">
    <source>
        <dbReference type="EMBL" id="RNB78376.1"/>
    </source>
</evidence>
<organism evidence="2 3">
    <name type="scientific">Brevibacillus panacihumi</name>
    <dbReference type="NCBI Taxonomy" id="497735"/>
    <lineage>
        <taxon>Bacteria</taxon>
        <taxon>Bacillati</taxon>
        <taxon>Bacillota</taxon>
        <taxon>Bacilli</taxon>
        <taxon>Bacillales</taxon>
        <taxon>Paenibacillaceae</taxon>
        <taxon>Brevibacillus</taxon>
    </lineage>
</organism>
<evidence type="ECO:0000259" key="1">
    <source>
        <dbReference type="Pfam" id="PF18631"/>
    </source>
</evidence>
<dbReference type="InterPro" id="IPR040602">
    <property type="entry name" value="Cucumopine_C"/>
</dbReference>
<dbReference type="Proteomes" id="UP000281915">
    <property type="component" value="Unassembled WGS sequence"/>
</dbReference>
<accession>A0A3M8CRG6</accession>
<name>A0A3M8CRG6_9BACL</name>
<sequence>MNRKTEKFIYELEKEIDEIWVNEPEDIYALKKGYLPSGAGIYGQYYSVLVMLGGEMRALGIHIFADLLALSQDSEFDLKHLQIMAKRMLKIDVGVISYFGLARYGRYLSRYHELIDDMESKEDFARATKSMFTYTNRYQMWLHQIFPWGVSQFFKQQTPETYREISENLERNHPKDDLFKKM</sequence>
<proteinExistence type="predicted"/>
<gene>
    <name evidence="2" type="ORF">EDM58_11250</name>
</gene>
<evidence type="ECO:0000313" key="3">
    <source>
        <dbReference type="Proteomes" id="UP000281915"/>
    </source>
</evidence>
<dbReference type="Pfam" id="PF18631">
    <property type="entry name" value="Cucumopine_C"/>
    <property type="match status" value="1"/>
</dbReference>
<comment type="caution">
    <text evidence="2">The sequence shown here is derived from an EMBL/GenBank/DDBJ whole genome shotgun (WGS) entry which is preliminary data.</text>
</comment>